<dbReference type="Pfam" id="PF14464">
    <property type="entry name" value="Prok-JAB"/>
    <property type="match status" value="1"/>
</dbReference>
<dbReference type="AlphaFoldDB" id="A0A2A6DXX2"/>
<evidence type="ECO:0000256" key="3">
    <source>
        <dbReference type="ARBA" id="ARBA00022801"/>
    </source>
</evidence>
<dbReference type="Gene3D" id="3.40.140.10">
    <property type="entry name" value="Cytidine Deaminase, domain 2"/>
    <property type="match status" value="1"/>
</dbReference>
<sequence>MNTLQLWLAKPIARDMLSHAADSYPAESCGVLLASSAEGANEDGVVRPSRYVRLRNVACETHRAFVADPREWVELVAGLAARQERLVAVVHSHPNASAELSETDAATMWRTVPFHVVVSVRSDGIPAAWRAWRWDDQLGAFREVCVAITGESGWTKSAQARLRPS</sequence>
<dbReference type="GO" id="GO:0006508">
    <property type="term" value="P:proteolysis"/>
    <property type="evidence" value="ECO:0007669"/>
    <property type="project" value="UniProtKB-KW"/>
</dbReference>
<comment type="caution">
    <text evidence="7">The sequence shown here is derived from an EMBL/GenBank/DDBJ whole genome shotgun (WGS) entry which is preliminary data.</text>
</comment>
<evidence type="ECO:0000259" key="6">
    <source>
        <dbReference type="PROSITE" id="PS50249"/>
    </source>
</evidence>
<dbReference type="GO" id="GO:0008235">
    <property type="term" value="F:metalloexopeptidase activity"/>
    <property type="evidence" value="ECO:0007669"/>
    <property type="project" value="TreeGrafter"/>
</dbReference>
<keyword evidence="1" id="KW-0645">Protease</keyword>
<dbReference type="GO" id="GO:0008270">
    <property type="term" value="F:zinc ion binding"/>
    <property type="evidence" value="ECO:0007669"/>
    <property type="project" value="TreeGrafter"/>
</dbReference>
<organism evidence="7 8">
    <name type="scientific">Candidatus Reconcilbacillus cellulovorans</name>
    <dbReference type="NCBI Taxonomy" id="1906605"/>
    <lineage>
        <taxon>Bacteria</taxon>
        <taxon>Bacillati</taxon>
        <taxon>Bacillota</taxon>
        <taxon>Bacilli</taxon>
        <taxon>Bacillales</taxon>
        <taxon>Paenibacillaceae</taxon>
        <taxon>Candidatus Reconcilbacillus</taxon>
    </lineage>
</organism>
<evidence type="ECO:0000256" key="1">
    <source>
        <dbReference type="ARBA" id="ARBA00022670"/>
    </source>
</evidence>
<dbReference type="InterPro" id="IPR028090">
    <property type="entry name" value="JAB_dom_prok"/>
</dbReference>
<accession>A0A2A6DXX2</accession>
<dbReference type="PROSITE" id="PS50249">
    <property type="entry name" value="MPN"/>
    <property type="match status" value="1"/>
</dbReference>
<dbReference type="InterPro" id="IPR051929">
    <property type="entry name" value="VirAsm_ModProt"/>
</dbReference>
<dbReference type="InterPro" id="IPR037518">
    <property type="entry name" value="MPN"/>
</dbReference>
<evidence type="ECO:0000256" key="4">
    <source>
        <dbReference type="ARBA" id="ARBA00022833"/>
    </source>
</evidence>
<evidence type="ECO:0000256" key="5">
    <source>
        <dbReference type="ARBA" id="ARBA00023049"/>
    </source>
</evidence>
<reference evidence="7 8" key="1">
    <citation type="submission" date="2016-12" db="EMBL/GenBank/DDBJ databases">
        <title>Candidatus Reconcilibacillus cellulovorans genome.</title>
        <authorList>
            <person name="Kolinko S."/>
            <person name="Wu Y.-W."/>
            <person name="Tachea F."/>
            <person name="Denzel E."/>
            <person name="Hiras J."/>
            <person name="Baecker N."/>
            <person name="Chan L.J."/>
            <person name="Eichorst S.A."/>
            <person name="Frey D."/>
            <person name="Adams P.D."/>
            <person name="Pray T."/>
            <person name="Tanjore D."/>
            <person name="Petzold C.J."/>
            <person name="Gladden J.M."/>
            <person name="Simmons B.A."/>
            <person name="Singer S.W."/>
        </authorList>
    </citation>
    <scope>NUCLEOTIDE SEQUENCE [LARGE SCALE GENOMIC DNA]</scope>
    <source>
        <strain evidence="7">JTherm</strain>
    </source>
</reference>
<feature type="domain" description="MPN" evidence="6">
    <location>
        <begin position="6"/>
        <end position="138"/>
    </location>
</feature>
<keyword evidence="5" id="KW-0482">Metalloprotease</keyword>
<keyword evidence="4" id="KW-0862">Zinc</keyword>
<evidence type="ECO:0000256" key="2">
    <source>
        <dbReference type="ARBA" id="ARBA00022723"/>
    </source>
</evidence>
<dbReference type="Proteomes" id="UP000243688">
    <property type="component" value="Unassembled WGS sequence"/>
</dbReference>
<dbReference type="CDD" id="cd08070">
    <property type="entry name" value="MPN_like"/>
    <property type="match status" value="1"/>
</dbReference>
<protein>
    <recommendedName>
        <fullName evidence="6">MPN domain-containing protein</fullName>
    </recommendedName>
</protein>
<gene>
    <name evidence="7" type="ORF">BLM47_11765</name>
</gene>
<dbReference type="PANTHER" id="PTHR34858">
    <property type="entry name" value="CYSO-CYSTEINE PEPTIDASE"/>
    <property type="match status" value="1"/>
</dbReference>
<keyword evidence="3" id="KW-0378">Hydrolase</keyword>
<name>A0A2A6DXX2_9BACL</name>
<evidence type="ECO:0000313" key="8">
    <source>
        <dbReference type="Proteomes" id="UP000243688"/>
    </source>
</evidence>
<dbReference type="PANTHER" id="PTHR34858:SF1">
    <property type="entry name" value="CYSO-CYSTEINE PEPTIDASE"/>
    <property type="match status" value="1"/>
</dbReference>
<evidence type="ECO:0000313" key="7">
    <source>
        <dbReference type="EMBL" id="PDO09575.1"/>
    </source>
</evidence>
<dbReference type="SUPFAM" id="SSF102712">
    <property type="entry name" value="JAB1/MPN domain"/>
    <property type="match status" value="1"/>
</dbReference>
<dbReference type="EMBL" id="MOXJ01000034">
    <property type="protein sequence ID" value="PDO09575.1"/>
    <property type="molecule type" value="Genomic_DNA"/>
</dbReference>
<keyword evidence="2" id="KW-0479">Metal-binding</keyword>
<proteinExistence type="predicted"/>